<dbReference type="GO" id="GO:0043335">
    <property type="term" value="P:protein unfolding"/>
    <property type="evidence" value="ECO:0007669"/>
    <property type="project" value="TreeGrafter"/>
</dbReference>
<dbReference type="NCBIfam" id="TIGR00115">
    <property type="entry name" value="tig"/>
    <property type="match status" value="1"/>
</dbReference>
<dbReference type="EMBL" id="JASJOT010000032">
    <property type="protein sequence ID" value="MDJ1497389.1"/>
    <property type="molecule type" value="Genomic_DNA"/>
</dbReference>
<dbReference type="Gene3D" id="1.10.3120.10">
    <property type="entry name" value="Trigger factor, C-terminal domain"/>
    <property type="match status" value="1"/>
</dbReference>
<dbReference type="InterPro" id="IPR027304">
    <property type="entry name" value="Trigger_fact/SurA_dom_sf"/>
</dbReference>
<accession>A0AAE3QYL3</accession>
<dbReference type="GO" id="GO:0043022">
    <property type="term" value="F:ribosome binding"/>
    <property type="evidence" value="ECO:0007669"/>
    <property type="project" value="TreeGrafter"/>
</dbReference>
<protein>
    <submittedName>
        <fullName evidence="2">Trigger factor</fullName>
        <ecNumber evidence="2">5.2.1.8</ecNumber>
    </submittedName>
</protein>
<name>A0AAE3QYL3_9BACT</name>
<dbReference type="Proteomes" id="UP001228581">
    <property type="component" value="Unassembled WGS sequence"/>
</dbReference>
<gene>
    <name evidence="2" type="primary">tig</name>
    <name evidence="2" type="ORF">QNI16_30570</name>
    <name evidence="3" type="ORF">QNI19_30910</name>
</gene>
<sequence length="446" mass="51353">MNITLDKKDTTNASIRITLEEADYQPRVEKKLKDYSKTASIKGFRPGKVPAGLLKKMYGKGILVDEVNNLLIESVDSYIKENKLSIVGDPLPNQTEAEGIDWDTQREFSFSYDIGLVPEFTYDVNKLNLTRTEVEITDKDINDSLDNLKARHGNYINPEEVGEQDLAFGGLKQIEGGEFQKENAYLFVNKLKEEAKPLFLGKKKGDVIVFDIQSIFADSDSVRLFTQIPQEEADKLAGKFELTIADIDRQVPAEMNEEFFKKVYGEDVKSEEEFKEKLTQELQKLYDKESDNRLLRDIQNQLVETTSIDLPNEFLKRWLKVSNKNLSDEEIAKEYDEFVKGLKWTIIKDKIAKDHDLKVEHEEVLEQAKNSFKEVYNFLQNDTPENESLLNQLADNFLKAEKGQNYMNTFQRVFTDKVAAFVKDQITPQVKKVSTEEFNKTEEVAS</sequence>
<dbReference type="Pfam" id="PF05697">
    <property type="entry name" value="Trigger_N"/>
    <property type="match status" value="1"/>
</dbReference>
<dbReference type="EMBL" id="JASJOS010000017">
    <property type="protein sequence ID" value="MDJ1484883.1"/>
    <property type="molecule type" value="Genomic_DNA"/>
</dbReference>
<dbReference type="Proteomes" id="UP001241110">
    <property type="component" value="Unassembled WGS sequence"/>
</dbReference>
<dbReference type="InterPro" id="IPR005215">
    <property type="entry name" value="Trig_fac"/>
</dbReference>
<dbReference type="InterPro" id="IPR036611">
    <property type="entry name" value="Trigger_fac_ribosome-bd_sf"/>
</dbReference>
<proteinExistence type="predicted"/>
<dbReference type="PANTHER" id="PTHR30560">
    <property type="entry name" value="TRIGGER FACTOR CHAPERONE AND PEPTIDYL-PROLYL CIS/TRANS ISOMERASE"/>
    <property type="match status" value="1"/>
</dbReference>
<dbReference type="SUPFAM" id="SSF109998">
    <property type="entry name" value="Triger factor/SurA peptide-binding domain-like"/>
    <property type="match status" value="1"/>
</dbReference>
<dbReference type="SUPFAM" id="SSF102735">
    <property type="entry name" value="Trigger factor ribosome-binding domain"/>
    <property type="match status" value="1"/>
</dbReference>
<organism evidence="2 5">
    <name type="scientific">Xanthocytophaga flava</name>
    <dbReference type="NCBI Taxonomy" id="3048013"/>
    <lineage>
        <taxon>Bacteria</taxon>
        <taxon>Pseudomonadati</taxon>
        <taxon>Bacteroidota</taxon>
        <taxon>Cytophagia</taxon>
        <taxon>Cytophagales</taxon>
        <taxon>Rhodocytophagaceae</taxon>
        <taxon>Xanthocytophaga</taxon>
    </lineage>
</organism>
<dbReference type="PIRSF" id="PIRSF003095">
    <property type="entry name" value="Trigger_factor"/>
    <property type="match status" value="1"/>
</dbReference>
<comment type="caution">
    <text evidence="2">The sequence shown here is derived from an EMBL/GenBank/DDBJ whole genome shotgun (WGS) entry which is preliminary data.</text>
</comment>
<dbReference type="AlphaFoldDB" id="A0AAE3QYL3"/>
<reference evidence="2 4" key="1">
    <citation type="submission" date="2023-05" db="EMBL/GenBank/DDBJ databases">
        <authorList>
            <person name="Zhang X."/>
        </authorList>
    </citation>
    <scope>NUCLEOTIDE SEQUENCE</scope>
    <source>
        <strain evidence="3 4">DM2B3-1</strain>
        <strain evidence="2">YF14B1</strain>
    </source>
</reference>
<dbReference type="GO" id="GO:0015031">
    <property type="term" value="P:protein transport"/>
    <property type="evidence" value="ECO:0007669"/>
    <property type="project" value="InterPro"/>
</dbReference>
<evidence type="ECO:0000313" key="3">
    <source>
        <dbReference type="EMBL" id="MDJ1497389.1"/>
    </source>
</evidence>
<dbReference type="PANTHER" id="PTHR30560:SF3">
    <property type="entry name" value="TRIGGER FACTOR-LIKE PROTEIN TIG, CHLOROPLASTIC"/>
    <property type="match status" value="1"/>
</dbReference>
<dbReference type="RefSeq" id="WP_313986669.1">
    <property type="nucleotide sequence ID" value="NZ_JASJOS010000017.1"/>
</dbReference>
<dbReference type="Gene3D" id="3.30.70.1050">
    <property type="entry name" value="Trigger factor ribosome-binding domain"/>
    <property type="match status" value="1"/>
</dbReference>
<keyword evidence="4" id="KW-1185">Reference proteome</keyword>
<evidence type="ECO:0000313" key="2">
    <source>
        <dbReference type="EMBL" id="MDJ1484883.1"/>
    </source>
</evidence>
<feature type="domain" description="Trigger factor ribosome-binding bacterial" evidence="1">
    <location>
        <begin position="1"/>
        <end position="148"/>
    </location>
</feature>
<evidence type="ECO:0000313" key="4">
    <source>
        <dbReference type="Proteomes" id="UP001228581"/>
    </source>
</evidence>
<dbReference type="GO" id="GO:0003755">
    <property type="term" value="F:peptidyl-prolyl cis-trans isomerase activity"/>
    <property type="evidence" value="ECO:0007669"/>
    <property type="project" value="UniProtKB-EC"/>
</dbReference>
<dbReference type="GO" id="GO:0044183">
    <property type="term" value="F:protein folding chaperone"/>
    <property type="evidence" value="ECO:0007669"/>
    <property type="project" value="TreeGrafter"/>
</dbReference>
<dbReference type="GO" id="GO:0051083">
    <property type="term" value="P:'de novo' cotranslational protein folding"/>
    <property type="evidence" value="ECO:0007669"/>
    <property type="project" value="TreeGrafter"/>
</dbReference>
<keyword evidence="2" id="KW-0413">Isomerase</keyword>
<dbReference type="EC" id="5.2.1.8" evidence="2"/>
<evidence type="ECO:0000259" key="1">
    <source>
        <dbReference type="Pfam" id="PF05697"/>
    </source>
</evidence>
<dbReference type="InterPro" id="IPR008881">
    <property type="entry name" value="Trigger_fac_ribosome-bd_bac"/>
</dbReference>
<evidence type="ECO:0000313" key="5">
    <source>
        <dbReference type="Proteomes" id="UP001241110"/>
    </source>
</evidence>
<dbReference type="InterPro" id="IPR037041">
    <property type="entry name" value="Trigger_fac_C_sf"/>
</dbReference>